<name>A0A6B9Z947_9BACT</name>
<gene>
    <name evidence="2" type="ORF">GWR21_02790</name>
</gene>
<proteinExistence type="predicted"/>
<dbReference type="AlphaFoldDB" id="A0A6B9Z947"/>
<reference evidence="2 3" key="1">
    <citation type="submission" date="2020-01" db="EMBL/GenBank/DDBJ databases">
        <title>Complete genome sequence of Chitinophaga sp. H33E-04 isolated from quinoa roots.</title>
        <authorList>
            <person name="Weon H.-Y."/>
            <person name="Lee S.A."/>
        </authorList>
    </citation>
    <scope>NUCLEOTIDE SEQUENCE [LARGE SCALE GENOMIC DNA]</scope>
    <source>
        <strain evidence="2 3">H33E-04</strain>
    </source>
</reference>
<sequence>MASLNPYLIFNGNCSEAFDFYKSVFGGEFQMSSKFKEMPGGEELPADKAEQIMHVALPVGDKNILMGSDCGPGMEGVKSGDNFSIALTTTSAEETRRVFDGLSAGGNITMPLEKTFWAPLFGMLKDKFGVNWMISMDVNPAA</sequence>
<dbReference type="PANTHER" id="PTHR33990:SF1">
    <property type="entry name" value="PROTEIN YJDN"/>
    <property type="match status" value="1"/>
</dbReference>
<dbReference type="PANTHER" id="PTHR33990">
    <property type="entry name" value="PROTEIN YJDN-RELATED"/>
    <property type="match status" value="1"/>
</dbReference>
<dbReference type="Gene3D" id="3.10.180.10">
    <property type="entry name" value="2,3-Dihydroxybiphenyl 1,2-Dioxygenase, domain 1"/>
    <property type="match status" value="1"/>
</dbReference>
<evidence type="ECO:0000313" key="2">
    <source>
        <dbReference type="EMBL" id="QHS58557.1"/>
    </source>
</evidence>
<dbReference type="SUPFAM" id="SSF54593">
    <property type="entry name" value="Glyoxalase/Bleomycin resistance protein/Dihydroxybiphenyl dioxygenase"/>
    <property type="match status" value="1"/>
</dbReference>
<dbReference type="Proteomes" id="UP000476411">
    <property type="component" value="Chromosome"/>
</dbReference>
<evidence type="ECO:0000313" key="3">
    <source>
        <dbReference type="Proteomes" id="UP000476411"/>
    </source>
</evidence>
<keyword evidence="3" id="KW-1185">Reference proteome</keyword>
<dbReference type="KEGG" id="chih:GWR21_02790"/>
<accession>A0A6B9Z947</accession>
<dbReference type="CDD" id="cd06588">
    <property type="entry name" value="PhnB_like"/>
    <property type="match status" value="1"/>
</dbReference>
<organism evidence="2 3">
    <name type="scientific">Chitinophaga agri</name>
    <dbReference type="NCBI Taxonomy" id="2703787"/>
    <lineage>
        <taxon>Bacteria</taxon>
        <taxon>Pseudomonadati</taxon>
        <taxon>Bacteroidota</taxon>
        <taxon>Chitinophagia</taxon>
        <taxon>Chitinophagales</taxon>
        <taxon>Chitinophagaceae</taxon>
        <taxon>Chitinophaga</taxon>
    </lineage>
</organism>
<dbReference type="Pfam" id="PF06983">
    <property type="entry name" value="3-dmu-9_3-mt"/>
    <property type="match status" value="1"/>
</dbReference>
<dbReference type="InterPro" id="IPR028973">
    <property type="entry name" value="PhnB-like"/>
</dbReference>
<dbReference type="RefSeq" id="WP_162330260.1">
    <property type="nucleotide sequence ID" value="NZ_CP048113.1"/>
</dbReference>
<dbReference type="InterPro" id="IPR029068">
    <property type="entry name" value="Glyas_Bleomycin-R_OHBP_Dase"/>
</dbReference>
<protein>
    <submittedName>
        <fullName evidence="2">VOC family protein</fullName>
    </submittedName>
</protein>
<dbReference type="EMBL" id="CP048113">
    <property type="protein sequence ID" value="QHS58557.1"/>
    <property type="molecule type" value="Genomic_DNA"/>
</dbReference>
<evidence type="ECO:0000259" key="1">
    <source>
        <dbReference type="Pfam" id="PF06983"/>
    </source>
</evidence>
<feature type="domain" description="PhnB-like" evidence="1">
    <location>
        <begin position="4"/>
        <end position="134"/>
    </location>
</feature>